<dbReference type="GO" id="GO:0009408">
    <property type="term" value="P:response to heat"/>
    <property type="evidence" value="ECO:0007669"/>
    <property type="project" value="UniProtKB-ARBA"/>
</dbReference>
<protein>
    <submittedName>
        <fullName evidence="7">Small heat shock protein</fullName>
    </submittedName>
</protein>
<dbReference type="PIRSF" id="PIRSF036514">
    <property type="entry name" value="Sm_HSP_B1"/>
    <property type="match status" value="1"/>
</dbReference>
<dbReference type="GO" id="GO:0051082">
    <property type="term" value="F:unfolded protein binding"/>
    <property type="evidence" value="ECO:0007669"/>
    <property type="project" value="TreeGrafter"/>
</dbReference>
<dbReference type="GO" id="GO:0042026">
    <property type="term" value="P:protein refolding"/>
    <property type="evidence" value="ECO:0007669"/>
    <property type="project" value="TreeGrafter"/>
</dbReference>
<keyword evidence="1 7" id="KW-0346">Stress response</keyword>
<organism evidence="7">
    <name type="scientific">Macrocentrus cingulum</name>
    <dbReference type="NCBI Taxonomy" id="535359"/>
    <lineage>
        <taxon>Eukaryota</taxon>
        <taxon>Metazoa</taxon>
        <taxon>Ecdysozoa</taxon>
        <taxon>Arthropoda</taxon>
        <taxon>Hexapoda</taxon>
        <taxon>Insecta</taxon>
        <taxon>Pterygota</taxon>
        <taxon>Neoptera</taxon>
        <taxon>Endopterygota</taxon>
        <taxon>Hymenoptera</taxon>
        <taxon>Apocrita</taxon>
        <taxon>Ichneumonoidea</taxon>
        <taxon>Braconidae</taxon>
        <taxon>Macrocentrinae</taxon>
        <taxon>Macrocentrus</taxon>
    </lineage>
</organism>
<feature type="binding site" evidence="3">
    <location>
        <position position="112"/>
    </location>
    <ligand>
        <name>Zn(2+)</name>
        <dbReference type="ChEBI" id="CHEBI:29105"/>
        <label>1</label>
    </ligand>
</feature>
<dbReference type="PROSITE" id="PS01031">
    <property type="entry name" value="SHSP"/>
    <property type="match status" value="1"/>
</dbReference>
<feature type="binding site" evidence="3">
    <location>
        <position position="119"/>
    </location>
    <ligand>
        <name>Zn(2+)</name>
        <dbReference type="ChEBI" id="CHEBI:29105"/>
        <label>1</label>
    </ligand>
</feature>
<dbReference type="PRINTS" id="PR00299">
    <property type="entry name" value="ACRYSTALLIN"/>
</dbReference>
<dbReference type="InterPro" id="IPR008978">
    <property type="entry name" value="HSP20-like_chaperone"/>
</dbReference>
<dbReference type="PANTHER" id="PTHR45640:SF13">
    <property type="entry name" value="HEAT SHOCK PROTEIN 22-RELATED"/>
    <property type="match status" value="1"/>
</dbReference>
<keyword evidence="3" id="KW-0479">Metal-binding</keyword>
<name>B4YNR8_9HYME</name>
<feature type="binding site" evidence="3">
    <location>
        <position position="114"/>
    </location>
    <ligand>
        <name>Zn(2+)</name>
        <dbReference type="ChEBI" id="CHEBI:29105"/>
        <label>1</label>
    </ligand>
</feature>
<feature type="domain" description="SHSP" evidence="6">
    <location>
        <begin position="64"/>
        <end position="174"/>
    </location>
</feature>
<reference evidence="7" key="1">
    <citation type="submission" date="2008-04" db="EMBL/GenBank/DDBJ databases">
        <title>Molecular cloning and nucleotide sequence of Mchsp23.8 from a polyembryonic insect, Macrocentrus cingulum.</title>
        <authorList>
            <person name="Xu P.J."/>
            <person name="Huang D.W."/>
        </authorList>
    </citation>
    <scope>NUCLEOTIDE SEQUENCE</scope>
</reference>
<comment type="similarity">
    <text evidence="2 4 5">Belongs to the small heat shock protein (HSP20) family.</text>
</comment>
<dbReference type="Gene3D" id="3.30.1370.230">
    <property type="entry name" value="Stn1, C-terminal wHTH domain"/>
    <property type="match status" value="1"/>
</dbReference>
<evidence type="ECO:0000256" key="1">
    <source>
        <dbReference type="ARBA" id="ARBA00023016"/>
    </source>
</evidence>
<dbReference type="Gene3D" id="2.60.40.790">
    <property type="match status" value="1"/>
</dbReference>
<dbReference type="PANTHER" id="PTHR45640">
    <property type="entry name" value="HEAT SHOCK PROTEIN HSP-12.2-RELATED"/>
    <property type="match status" value="1"/>
</dbReference>
<keyword evidence="3" id="KW-0862">Zinc</keyword>
<sequence length="206" mass="23821">MSLVPLLFSDWWADLDRPHRIFDQDFGLGLRPEQLLAPEMLERYLVPLERPRRSALNYYRPWAQLAQRGDTGTSTVNAGKDKFQVILDVQQFKPEEIDVKVVDKFVVVEAKHEEKPDEHGFISRQFIRKYMIPEQCNIDEVQSSLSSDGVLTITAPRKETPKVENERVVKIEHTGKPAIRENCEKECKKVECKKDAKKDEKSAGKK</sequence>
<reference evidence="7" key="2">
    <citation type="journal article" date="2010" name="Mol. Biol. Rep.">
        <title>Molecular cloning and characterization of four heat shock protein genes from Macrocentrus cingulum (Hymenoptera: Braconidae).</title>
        <authorList>
            <person name="Xu P."/>
            <person name="Xiao J."/>
            <person name="Liu L."/>
            <person name="Li T."/>
            <person name="Huang D."/>
        </authorList>
    </citation>
    <scope>NUCLEOTIDE SEQUENCE</scope>
</reference>
<dbReference type="CDD" id="cd06526">
    <property type="entry name" value="metazoan_ACD"/>
    <property type="match status" value="1"/>
</dbReference>
<dbReference type="InterPro" id="IPR055269">
    <property type="entry name" value="Alpha-crystallin/HSP_16"/>
</dbReference>
<evidence type="ECO:0000259" key="6">
    <source>
        <dbReference type="PROSITE" id="PS01031"/>
    </source>
</evidence>
<dbReference type="AlphaFoldDB" id="B4YNR8"/>
<evidence type="ECO:0000256" key="5">
    <source>
        <dbReference type="RuleBase" id="RU003616"/>
    </source>
</evidence>
<dbReference type="InterPro" id="IPR002068">
    <property type="entry name" value="A-crystallin/Hsp20_dom"/>
</dbReference>
<dbReference type="EMBL" id="EU624206">
    <property type="protein sequence ID" value="ACF21815.1"/>
    <property type="molecule type" value="mRNA"/>
</dbReference>
<dbReference type="GO" id="GO:0005737">
    <property type="term" value="C:cytoplasm"/>
    <property type="evidence" value="ECO:0007669"/>
    <property type="project" value="TreeGrafter"/>
</dbReference>
<evidence type="ECO:0000256" key="2">
    <source>
        <dbReference type="PIRNR" id="PIRNR036514"/>
    </source>
</evidence>
<dbReference type="GO" id="GO:0005634">
    <property type="term" value="C:nucleus"/>
    <property type="evidence" value="ECO:0007669"/>
    <property type="project" value="TreeGrafter"/>
</dbReference>
<evidence type="ECO:0000313" key="7">
    <source>
        <dbReference type="EMBL" id="ACF21815.1"/>
    </source>
</evidence>
<dbReference type="Pfam" id="PF00011">
    <property type="entry name" value="HSP20"/>
    <property type="match status" value="1"/>
</dbReference>
<dbReference type="InterPro" id="IPR001436">
    <property type="entry name" value="Alpha-crystallin/sHSP_animal"/>
</dbReference>
<dbReference type="SUPFAM" id="SSF49764">
    <property type="entry name" value="HSP20-like chaperones"/>
    <property type="match status" value="1"/>
</dbReference>
<accession>B4YNR8</accession>
<proteinExistence type="evidence at transcript level"/>
<evidence type="ECO:0000256" key="4">
    <source>
        <dbReference type="PROSITE-ProRule" id="PRU00285"/>
    </source>
</evidence>
<dbReference type="GO" id="GO:0046872">
    <property type="term" value="F:metal ion binding"/>
    <property type="evidence" value="ECO:0007669"/>
    <property type="project" value="UniProtKB-KW"/>
</dbReference>
<dbReference type="InterPro" id="IPR038240">
    <property type="entry name" value="Stn1_C_sf"/>
</dbReference>
<evidence type="ECO:0000256" key="3">
    <source>
        <dbReference type="PIRSR" id="PIRSR036514-1"/>
    </source>
</evidence>